<proteinExistence type="inferred from homology"/>
<dbReference type="GO" id="GO:0005739">
    <property type="term" value="C:mitochondrion"/>
    <property type="evidence" value="ECO:0007669"/>
    <property type="project" value="UniProtKB-SubCell"/>
</dbReference>
<dbReference type="PANTHER" id="PTHR13362">
    <property type="entry name" value="MITOCHONDRIAL RIBOSOMAL PROTEIN S33"/>
    <property type="match status" value="1"/>
</dbReference>
<gene>
    <name evidence="10" type="primary">RSM27</name>
    <name evidence="10" type="ORF">MOBT1_001181</name>
</gene>
<keyword evidence="8" id="KW-0472">Membrane</keyword>
<evidence type="ECO:0000256" key="2">
    <source>
        <dbReference type="ARBA" id="ARBA00008970"/>
    </source>
</evidence>
<keyword evidence="5" id="KW-0687">Ribonucleoprotein</keyword>
<keyword evidence="8" id="KW-1133">Transmembrane helix</keyword>
<dbReference type="Proteomes" id="UP001214603">
    <property type="component" value="Chromosome 2"/>
</dbReference>
<comment type="similarity">
    <text evidence="2">Belongs to the mitochondrion-specific ribosomal protein mS33 family.</text>
</comment>
<sequence length="411" mass="44031">MMAGVVGVYKLAIAMAVGASAVLGAPVVNPDEHEGRHDFSNIHHPPHFVESQRKYWFQAFPNSKVPTSSLFLIILAAGISVVFCLCTAVMRLLWSSPLVSQTRNDRALATSKLRVLGIYDEKDAPRPPPQDEENTVPLAPEASVAPSPPSQPEPTSTEAAAAAPQPVSSESDEEKAEAKDADMQKPSMLEPLPAGGKKSKDANEIVGPIVPVLRNEDPGVAGETDSEEEEEEVDEVPYGPYQSNEPTEKAPAYEPEPVAPVHAPEPEPVVSAHVPAPPTETSAAVVPEGTTERYDLPPPIEGSVAMANELPSSMAGPPTKSLVALQALRSKVFGTTHNPSGVRTGGKYLRKPLVGAAMLRYYPPQLNLKTLRDAVPAIGRLTFPEEMQRLADVDRKKMLGKGPPKKGMLLW</sequence>
<accession>A0AAF0DXR8</accession>
<dbReference type="InterPro" id="IPR013219">
    <property type="entry name" value="Ribosomal_mS33"/>
</dbReference>
<evidence type="ECO:0000256" key="7">
    <source>
        <dbReference type="SAM" id="MobiDB-lite"/>
    </source>
</evidence>
<dbReference type="AlphaFoldDB" id="A0AAF0DXR8"/>
<feature type="chain" id="PRO_5042075737" description="Small ribosomal subunit protein mS33" evidence="9">
    <location>
        <begin position="25"/>
        <end position="411"/>
    </location>
</feature>
<evidence type="ECO:0000256" key="4">
    <source>
        <dbReference type="ARBA" id="ARBA00023128"/>
    </source>
</evidence>
<keyword evidence="8" id="KW-0812">Transmembrane</keyword>
<feature type="compositionally biased region" description="Acidic residues" evidence="7">
    <location>
        <begin position="224"/>
        <end position="235"/>
    </location>
</feature>
<evidence type="ECO:0000256" key="3">
    <source>
        <dbReference type="ARBA" id="ARBA00022980"/>
    </source>
</evidence>
<dbReference type="PANTHER" id="PTHR13362:SF2">
    <property type="entry name" value="SMALL RIBOSOMAL SUBUNIT PROTEIN MS33"/>
    <property type="match status" value="1"/>
</dbReference>
<evidence type="ECO:0000256" key="9">
    <source>
        <dbReference type="SAM" id="SignalP"/>
    </source>
</evidence>
<evidence type="ECO:0000256" key="5">
    <source>
        <dbReference type="ARBA" id="ARBA00023274"/>
    </source>
</evidence>
<feature type="signal peptide" evidence="9">
    <location>
        <begin position="1"/>
        <end position="24"/>
    </location>
</feature>
<name>A0AAF0DXR8_9BASI</name>
<evidence type="ECO:0000313" key="11">
    <source>
        <dbReference type="Proteomes" id="UP001214603"/>
    </source>
</evidence>
<keyword evidence="4" id="KW-0496">Mitochondrion</keyword>
<dbReference type="Pfam" id="PF08293">
    <property type="entry name" value="MRP-S33"/>
    <property type="match status" value="1"/>
</dbReference>
<dbReference type="EMBL" id="CP119935">
    <property type="protein sequence ID" value="WFD02498.1"/>
    <property type="molecule type" value="Genomic_DNA"/>
</dbReference>
<comment type="subcellular location">
    <subcellularLocation>
        <location evidence="1">Mitochondrion</location>
    </subcellularLocation>
</comment>
<evidence type="ECO:0000313" key="10">
    <source>
        <dbReference type="EMBL" id="WFD02498.1"/>
    </source>
</evidence>
<evidence type="ECO:0000256" key="8">
    <source>
        <dbReference type="SAM" id="Phobius"/>
    </source>
</evidence>
<reference evidence="10" key="1">
    <citation type="submission" date="2023-03" db="EMBL/GenBank/DDBJ databases">
        <title>Mating type loci evolution in Malassezia.</title>
        <authorList>
            <person name="Coelho M.A."/>
        </authorList>
    </citation>
    <scope>NUCLEOTIDE SEQUENCE</scope>
    <source>
        <strain evidence="10">CBS 7876</strain>
    </source>
</reference>
<dbReference type="GO" id="GO:0005840">
    <property type="term" value="C:ribosome"/>
    <property type="evidence" value="ECO:0007669"/>
    <property type="project" value="UniProtKB-KW"/>
</dbReference>
<feature type="compositionally biased region" description="Low complexity" evidence="7">
    <location>
        <begin position="153"/>
        <end position="169"/>
    </location>
</feature>
<organism evidence="10 11">
    <name type="scientific">Malassezia obtusa</name>
    <dbReference type="NCBI Taxonomy" id="76774"/>
    <lineage>
        <taxon>Eukaryota</taxon>
        <taxon>Fungi</taxon>
        <taxon>Dikarya</taxon>
        <taxon>Basidiomycota</taxon>
        <taxon>Ustilaginomycotina</taxon>
        <taxon>Malasseziomycetes</taxon>
        <taxon>Malasseziales</taxon>
        <taxon>Malasseziaceae</taxon>
        <taxon>Malassezia</taxon>
    </lineage>
</organism>
<keyword evidence="11" id="KW-1185">Reference proteome</keyword>
<keyword evidence="3 10" id="KW-0689">Ribosomal protein</keyword>
<evidence type="ECO:0000256" key="6">
    <source>
        <dbReference type="ARBA" id="ARBA00035132"/>
    </source>
</evidence>
<dbReference type="GO" id="GO:1990904">
    <property type="term" value="C:ribonucleoprotein complex"/>
    <property type="evidence" value="ECO:0007669"/>
    <property type="project" value="UniProtKB-KW"/>
</dbReference>
<evidence type="ECO:0000256" key="1">
    <source>
        <dbReference type="ARBA" id="ARBA00004173"/>
    </source>
</evidence>
<protein>
    <recommendedName>
        <fullName evidence="6">Small ribosomal subunit protein mS33</fullName>
    </recommendedName>
</protein>
<feature type="compositionally biased region" description="Low complexity" evidence="7">
    <location>
        <begin position="136"/>
        <end position="145"/>
    </location>
</feature>
<feature type="region of interest" description="Disordered" evidence="7">
    <location>
        <begin position="119"/>
        <end position="253"/>
    </location>
</feature>
<feature type="transmembrane region" description="Helical" evidence="8">
    <location>
        <begin position="70"/>
        <end position="94"/>
    </location>
</feature>
<keyword evidence="9" id="KW-0732">Signal</keyword>